<evidence type="ECO:0000256" key="4">
    <source>
        <dbReference type="ARBA" id="ARBA00022989"/>
    </source>
</evidence>
<dbReference type="Gene3D" id="1.10.3730.20">
    <property type="match status" value="1"/>
</dbReference>
<dbReference type="OrthoDB" id="9812899at2"/>
<feature type="transmembrane region" description="Helical" evidence="6">
    <location>
        <begin position="242"/>
        <end position="262"/>
    </location>
</feature>
<evidence type="ECO:0000259" key="7">
    <source>
        <dbReference type="Pfam" id="PF00892"/>
    </source>
</evidence>
<evidence type="ECO:0000313" key="9">
    <source>
        <dbReference type="Proteomes" id="UP000181897"/>
    </source>
</evidence>
<dbReference type="Proteomes" id="UP000181897">
    <property type="component" value="Chromosome"/>
</dbReference>
<accession>A0A1J0WE62</accession>
<dbReference type="AlphaFoldDB" id="A0A1J0WE62"/>
<reference evidence="8 9" key="1">
    <citation type="submission" date="2016-11" db="EMBL/GenBank/DDBJ databases">
        <title>Complete genome sequence of Sulfitobacter sp. AM1-D1, a toxic bacteria associated with marine dinoflagellate Alexandrium minutum in East China Sea.</title>
        <authorList>
            <person name="Yang Q."/>
            <person name="Zhang X."/>
            <person name="Tian X."/>
        </authorList>
    </citation>
    <scope>NUCLEOTIDE SEQUENCE [LARGE SCALE GENOMIC DNA]</scope>
    <source>
        <strain evidence="8 9">AM1-D1</strain>
    </source>
</reference>
<dbReference type="InterPro" id="IPR000620">
    <property type="entry name" value="EamA_dom"/>
</dbReference>
<dbReference type="SUPFAM" id="SSF103481">
    <property type="entry name" value="Multidrug resistance efflux transporter EmrE"/>
    <property type="match status" value="2"/>
</dbReference>
<comment type="subcellular location">
    <subcellularLocation>
        <location evidence="1">Membrane</location>
        <topology evidence="1">Multi-pass membrane protein</topology>
    </subcellularLocation>
</comment>
<organism evidence="8 9">
    <name type="scientific">Sulfitobacter alexandrii</name>
    <dbReference type="NCBI Taxonomy" id="1917485"/>
    <lineage>
        <taxon>Bacteria</taxon>
        <taxon>Pseudomonadati</taxon>
        <taxon>Pseudomonadota</taxon>
        <taxon>Alphaproteobacteria</taxon>
        <taxon>Rhodobacterales</taxon>
        <taxon>Roseobacteraceae</taxon>
        <taxon>Sulfitobacter</taxon>
    </lineage>
</organism>
<evidence type="ECO:0000256" key="6">
    <source>
        <dbReference type="SAM" id="Phobius"/>
    </source>
</evidence>
<protein>
    <recommendedName>
        <fullName evidence="7">EamA domain-containing protein</fullName>
    </recommendedName>
</protein>
<dbReference type="Pfam" id="PF00892">
    <property type="entry name" value="EamA"/>
    <property type="match status" value="2"/>
</dbReference>
<sequence>MYQARVQNNALAAGLIGVATAFLAACTLMAKTLGGDTFGAPLPALQISHGRFLFAFVAVGTAALVLRPVLARPHWGLHVARTACGWGGITLIFAAVAFIPLADATAISFLNPVFAMMLAIPLLGERVGPIRWFAAVMALVGAAVLLRPTPESFQPAALLALAAAMVMGVELIFIKKLARRENPFQILLFNNLIGLCIATLAVLPVWQPPTAAQWGILAGIGFCMALAQACFVNAMARADASFVAPFSYGTLIFAALYDLAFFGVVPDAVSVVGAAIIIAGAVLLALREARQKPQPPRPTTAV</sequence>
<feature type="transmembrane region" description="Helical" evidence="6">
    <location>
        <begin position="186"/>
        <end position="206"/>
    </location>
</feature>
<feature type="transmembrane region" description="Helical" evidence="6">
    <location>
        <begin position="12"/>
        <end position="30"/>
    </location>
</feature>
<dbReference type="STRING" id="1917485.BOO69_03620"/>
<feature type="domain" description="EamA" evidence="7">
    <location>
        <begin position="156"/>
        <end position="285"/>
    </location>
</feature>
<dbReference type="GO" id="GO:0016020">
    <property type="term" value="C:membrane"/>
    <property type="evidence" value="ECO:0007669"/>
    <property type="project" value="UniProtKB-SubCell"/>
</dbReference>
<evidence type="ECO:0000256" key="1">
    <source>
        <dbReference type="ARBA" id="ARBA00004141"/>
    </source>
</evidence>
<evidence type="ECO:0000256" key="2">
    <source>
        <dbReference type="ARBA" id="ARBA00009853"/>
    </source>
</evidence>
<dbReference type="EMBL" id="CP018076">
    <property type="protein sequence ID" value="APE42607.1"/>
    <property type="molecule type" value="Genomic_DNA"/>
</dbReference>
<dbReference type="PANTHER" id="PTHR22911:SF6">
    <property type="entry name" value="SOLUTE CARRIER FAMILY 35 MEMBER G1"/>
    <property type="match status" value="1"/>
</dbReference>
<feature type="transmembrane region" description="Helical" evidence="6">
    <location>
        <begin position="212"/>
        <end position="235"/>
    </location>
</feature>
<proteinExistence type="inferred from homology"/>
<dbReference type="RefSeq" id="WP_071970402.1">
    <property type="nucleotide sequence ID" value="NZ_CP018076.1"/>
</dbReference>
<keyword evidence="5 6" id="KW-0472">Membrane</keyword>
<keyword evidence="9" id="KW-1185">Reference proteome</keyword>
<dbReference type="KEGG" id="suam:BOO69_03620"/>
<feature type="transmembrane region" description="Helical" evidence="6">
    <location>
        <begin position="268"/>
        <end position="286"/>
    </location>
</feature>
<keyword evidence="3 6" id="KW-0812">Transmembrane</keyword>
<feature type="transmembrane region" description="Helical" evidence="6">
    <location>
        <begin position="105"/>
        <end position="123"/>
    </location>
</feature>
<dbReference type="PROSITE" id="PS51257">
    <property type="entry name" value="PROKAR_LIPOPROTEIN"/>
    <property type="match status" value="1"/>
</dbReference>
<feature type="transmembrane region" description="Helical" evidence="6">
    <location>
        <begin position="130"/>
        <end position="147"/>
    </location>
</feature>
<evidence type="ECO:0000256" key="5">
    <source>
        <dbReference type="ARBA" id="ARBA00023136"/>
    </source>
</evidence>
<feature type="domain" description="EamA" evidence="7">
    <location>
        <begin position="16"/>
        <end position="146"/>
    </location>
</feature>
<evidence type="ECO:0000313" key="8">
    <source>
        <dbReference type="EMBL" id="APE42607.1"/>
    </source>
</evidence>
<feature type="transmembrane region" description="Helical" evidence="6">
    <location>
        <begin position="153"/>
        <end position="174"/>
    </location>
</feature>
<name>A0A1J0WE62_9RHOB</name>
<evidence type="ECO:0000256" key="3">
    <source>
        <dbReference type="ARBA" id="ARBA00022692"/>
    </source>
</evidence>
<feature type="transmembrane region" description="Helical" evidence="6">
    <location>
        <begin position="82"/>
        <end position="99"/>
    </location>
</feature>
<comment type="similarity">
    <text evidence="2">Belongs to the drug/metabolite transporter (DMT) superfamily. 10 TMS drug/metabolite exporter (DME) (TC 2.A.7.3) family.</text>
</comment>
<dbReference type="InterPro" id="IPR037185">
    <property type="entry name" value="EmrE-like"/>
</dbReference>
<feature type="transmembrane region" description="Helical" evidence="6">
    <location>
        <begin position="50"/>
        <end position="70"/>
    </location>
</feature>
<gene>
    <name evidence="8" type="ORF">BOO69_03620</name>
</gene>
<keyword evidence="4 6" id="KW-1133">Transmembrane helix</keyword>
<dbReference type="PANTHER" id="PTHR22911">
    <property type="entry name" value="ACYL-MALONYL CONDENSING ENZYME-RELATED"/>
    <property type="match status" value="1"/>
</dbReference>